<dbReference type="Proteomes" id="UP000324222">
    <property type="component" value="Unassembled WGS sequence"/>
</dbReference>
<evidence type="ECO:0000256" key="1">
    <source>
        <dbReference type="SAM" id="MobiDB-lite"/>
    </source>
</evidence>
<dbReference type="AlphaFoldDB" id="A0A5B7EEG6"/>
<reference evidence="2 3" key="1">
    <citation type="submission" date="2019-05" db="EMBL/GenBank/DDBJ databases">
        <title>Another draft genome of Portunus trituberculatus and its Hox gene families provides insights of decapod evolution.</title>
        <authorList>
            <person name="Jeong J.-H."/>
            <person name="Song I."/>
            <person name="Kim S."/>
            <person name="Choi T."/>
            <person name="Kim D."/>
            <person name="Ryu S."/>
            <person name="Kim W."/>
        </authorList>
    </citation>
    <scope>NUCLEOTIDE SEQUENCE [LARGE SCALE GENOMIC DNA]</scope>
    <source>
        <tissue evidence="2">Muscle</tissue>
    </source>
</reference>
<organism evidence="2 3">
    <name type="scientific">Portunus trituberculatus</name>
    <name type="common">Swimming crab</name>
    <name type="synonym">Neptunus trituberculatus</name>
    <dbReference type="NCBI Taxonomy" id="210409"/>
    <lineage>
        <taxon>Eukaryota</taxon>
        <taxon>Metazoa</taxon>
        <taxon>Ecdysozoa</taxon>
        <taxon>Arthropoda</taxon>
        <taxon>Crustacea</taxon>
        <taxon>Multicrustacea</taxon>
        <taxon>Malacostraca</taxon>
        <taxon>Eumalacostraca</taxon>
        <taxon>Eucarida</taxon>
        <taxon>Decapoda</taxon>
        <taxon>Pleocyemata</taxon>
        <taxon>Brachyura</taxon>
        <taxon>Eubrachyura</taxon>
        <taxon>Portunoidea</taxon>
        <taxon>Portunidae</taxon>
        <taxon>Portuninae</taxon>
        <taxon>Portunus</taxon>
    </lineage>
</organism>
<name>A0A5B7EEG6_PORTR</name>
<keyword evidence="3" id="KW-1185">Reference proteome</keyword>
<evidence type="ECO:0000313" key="2">
    <source>
        <dbReference type="EMBL" id="MPC32720.1"/>
    </source>
</evidence>
<dbReference type="EMBL" id="VSRR010002680">
    <property type="protein sequence ID" value="MPC32720.1"/>
    <property type="molecule type" value="Genomic_DNA"/>
</dbReference>
<gene>
    <name evidence="2" type="ORF">E2C01_026046</name>
</gene>
<evidence type="ECO:0000313" key="3">
    <source>
        <dbReference type="Proteomes" id="UP000324222"/>
    </source>
</evidence>
<feature type="compositionally biased region" description="Polar residues" evidence="1">
    <location>
        <begin position="51"/>
        <end position="61"/>
    </location>
</feature>
<accession>A0A5B7EEG6</accession>
<proteinExistence type="predicted"/>
<feature type="region of interest" description="Disordered" evidence="1">
    <location>
        <begin position="40"/>
        <end position="61"/>
    </location>
</feature>
<protein>
    <submittedName>
        <fullName evidence="2">Uncharacterized protein</fullName>
    </submittedName>
</protein>
<comment type="caution">
    <text evidence="2">The sequence shown here is derived from an EMBL/GenBank/DDBJ whole genome shotgun (WGS) entry which is preliminary data.</text>
</comment>
<sequence length="61" mass="6460">MLRPAPPFLPAEYANNPHKSIVLCACVWFFFPSLTPRGTAVAADGPDETASRSGSSAAPRD</sequence>